<accession>A0A8J3KMQ9</accession>
<evidence type="ECO:0000313" key="2">
    <source>
        <dbReference type="EMBL" id="GIG03890.1"/>
    </source>
</evidence>
<name>A0A8J3KMQ9_9ACTN</name>
<evidence type="ECO:0000256" key="1">
    <source>
        <dbReference type="SAM" id="Phobius"/>
    </source>
</evidence>
<dbReference type="RefSeq" id="WP_203688353.1">
    <property type="nucleotide sequence ID" value="NZ_BAAALC010000049.1"/>
</dbReference>
<dbReference type="EMBL" id="BONI01000004">
    <property type="protein sequence ID" value="GIG03890.1"/>
    <property type="molecule type" value="Genomic_DNA"/>
</dbReference>
<evidence type="ECO:0000313" key="3">
    <source>
        <dbReference type="Proteomes" id="UP000630887"/>
    </source>
</evidence>
<proteinExistence type="predicted"/>
<keyword evidence="1" id="KW-1133">Transmembrane helix</keyword>
<keyword evidence="1" id="KW-0472">Membrane</keyword>
<comment type="caution">
    <text evidence="2">The sequence shown here is derived from an EMBL/GenBank/DDBJ whole genome shotgun (WGS) entry which is preliminary data.</text>
</comment>
<sequence length="198" mass="22212">MSSSTDRHGTLHTPSLHGRVPDDLPVLLRSNRLAYALQVTRRRLLTVHLPVAAVLCLIAIRSWLVTVVLLAMVGLHYVVTCLDEAAKVRSPLLGADDHGLFLRPNGVLQPALHLPWPHVKKLAVQRDSGVWMLCVTPRDPGEDKRAQERETAGRFYGFWRILRYQRTVRRLGTSLFTPIVGADPDRLLVDLNAQRGAR</sequence>
<dbReference type="Proteomes" id="UP000630887">
    <property type="component" value="Unassembled WGS sequence"/>
</dbReference>
<reference evidence="2 3" key="1">
    <citation type="submission" date="2021-01" db="EMBL/GenBank/DDBJ databases">
        <title>Whole genome shotgun sequence of Catellatospora coxensis NBRC 107359.</title>
        <authorList>
            <person name="Komaki H."/>
            <person name="Tamura T."/>
        </authorList>
    </citation>
    <scope>NUCLEOTIDE SEQUENCE [LARGE SCALE GENOMIC DNA]</scope>
    <source>
        <strain evidence="2 3">NBRC 107359</strain>
    </source>
</reference>
<gene>
    <name evidence="2" type="ORF">Cco03nite_05900</name>
</gene>
<feature type="transmembrane region" description="Helical" evidence="1">
    <location>
        <begin position="51"/>
        <end position="79"/>
    </location>
</feature>
<dbReference type="AlphaFoldDB" id="A0A8J3KMQ9"/>
<keyword evidence="1" id="KW-0812">Transmembrane</keyword>
<protein>
    <submittedName>
        <fullName evidence="2">Uncharacterized protein</fullName>
    </submittedName>
</protein>
<keyword evidence="3" id="KW-1185">Reference proteome</keyword>
<organism evidence="2 3">
    <name type="scientific">Catellatospora coxensis</name>
    <dbReference type="NCBI Taxonomy" id="310354"/>
    <lineage>
        <taxon>Bacteria</taxon>
        <taxon>Bacillati</taxon>
        <taxon>Actinomycetota</taxon>
        <taxon>Actinomycetes</taxon>
        <taxon>Micromonosporales</taxon>
        <taxon>Micromonosporaceae</taxon>
        <taxon>Catellatospora</taxon>
    </lineage>
</organism>